<keyword evidence="1" id="KW-0732">Signal</keyword>
<reference evidence="3" key="1">
    <citation type="journal article" date="2008" name="Insect Biochem. Mol. Biol.">
        <title>The genome of a lepidopteran model insect, the silkworm Bombyx mori.</title>
        <authorList>
            <consortium name="International Silkworm Genome Consortium"/>
        </authorList>
    </citation>
    <scope>NUCLEOTIDE SEQUENCE [LARGE SCALE GENOMIC DNA]</scope>
    <source>
        <strain evidence="3">p50T</strain>
    </source>
</reference>
<dbReference type="Proteomes" id="UP000005204">
    <property type="component" value="Unassembled WGS sequence"/>
</dbReference>
<reference evidence="2" key="2">
    <citation type="submission" date="2022-06" db="UniProtKB">
        <authorList>
            <consortium name="EnsemblMetazoa"/>
        </authorList>
    </citation>
    <scope>IDENTIFICATION</scope>
    <source>
        <strain evidence="2">p50T (Dazao)</strain>
    </source>
</reference>
<accession>A0A8R2M458</accession>
<protein>
    <submittedName>
        <fullName evidence="2">Uncharacterized protein</fullName>
    </submittedName>
</protein>
<feature type="chain" id="PRO_5035859661" evidence="1">
    <location>
        <begin position="24"/>
        <end position="253"/>
    </location>
</feature>
<evidence type="ECO:0000256" key="1">
    <source>
        <dbReference type="SAM" id="SignalP"/>
    </source>
</evidence>
<dbReference type="AlphaFoldDB" id="A0A8R2M458"/>
<proteinExistence type="predicted"/>
<name>A0A8R2M458_BOMMO</name>
<evidence type="ECO:0000313" key="2">
    <source>
        <dbReference type="EnsemblMetazoa" id="XP_037874156.1"/>
    </source>
</evidence>
<dbReference type="EnsemblMetazoa" id="XM_038018228.1">
    <property type="protein sequence ID" value="XP_037874156.1"/>
    <property type="gene ID" value="LOC101742592"/>
</dbReference>
<sequence length="253" mass="28852">MNLTLFCLIAALLCLAGLHRVDADYLWHDDEIPYEANAKCQRGHSYYTNDVNANDTTIDVGSDVESLLDYSNKDVCYYCVCSARGREVGCISRRPWYCEYYRVLREGDAPRDMYRQTLQQDRPAYFRQLSYRLRRTMDAGIFDLVDSVGGEPTGKKCVPFVSQYDDCNAENQCMGCTKCTCTAQGTWSCKKEKRCSLLEREPVDEEDIDNALQLMEIEMKNERMKQASSSSNPLVPSPPKLEDLVIGYIIAVN</sequence>
<keyword evidence="3" id="KW-1185">Reference proteome</keyword>
<organism evidence="2 3">
    <name type="scientific">Bombyx mori</name>
    <name type="common">Silk moth</name>
    <dbReference type="NCBI Taxonomy" id="7091"/>
    <lineage>
        <taxon>Eukaryota</taxon>
        <taxon>Metazoa</taxon>
        <taxon>Ecdysozoa</taxon>
        <taxon>Arthropoda</taxon>
        <taxon>Hexapoda</taxon>
        <taxon>Insecta</taxon>
        <taxon>Pterygota</taxon>
        <taxon>Neoptera</taxon>
        <taxon>Endopterygota</taxon>
        <taxon>Lepidoptera</taxon>
        <taxon>Glossata</taxon>
        <taxon>Ditrysia</taxon>
        <taxon>Bombycoidea</taxon>
        <taxon>Bombycidae</taxon>
        <taxon>Bombycinae</taxon>
        <taxon>Bombyx</taxon>
    </lineage>
</organism>
<evidence type="ECO:0000313" key="3">
    <source>
        <dbReference type="Proteomes" id="UP000005204"/>
    </source>
</evidence>
<feature type="signal peptide" evidence="1">
    <location>
        <begin position="1"/>
        <end position="23"/>
    </location>
</feature>